<reference evidence="1 2" key="2">
    <citation type="journal article" date="2022" name="Mol. Ecol. Resour.">
        <title>The genomes of chicory, endive, great burdock and yacon provide insights into Asteraceae paleo-polyploidization history and plant inulin production.</title>
        <authorList>
            <person name="Fan W."/>
            <person name="Wang S."/>
            <person name="Wang H."/>
            <person name="Wang A."/>
            <person name="Jiang F."/>
            <person name="Liu H."/>
            <person name="Zhao H."/>
            <person name="Xu D."/>
            <person name="Zhang Y."/>
        </authorList>
    </citation>
    <scope>NUCLEOTIDE SEQUENCE [LARGE SCALE GENOMIC DNA]</scope>
    <source>
        <strain evidence="2">cv. Yunnan</strain>
        <tissue evidence="1">Leaves</tissue>
    </source>
</reference>
<gene>
    <name evidence="1" type="ORF">L1987_09209</name>
</gene>
<name>A0ACB9JMU9_9ASTR</name>
<comment type="caution">
    <text evidence="1">The sequence shown here is derived from an EMBL/GenBank/DDBJ whole genome shotgun (WGS) entry which is preliminary data.</text>
</comment>
<accession>A0ACB9JMU9</accession>
<organism evidence="1 2">
    <name type="scientific">Smallanthus sonchifolius</name>
    <dbReference type="NCBI Taxonomy" id="185202"/>
    <lineage>
        <taxon>Eukaryota</taxon>
        <taxon>Viridiplantae</taxon>
        <taxon>Streptophyta</taxon>
        <taxon>Embryophyta</taxon>
        <taxon>Tracheophyta</taxon>
        <taxon>Spermatophyta</taxon>
        <taxon>Magnoliopsida</taxon>
        <taxon>eudicotyledons</taxon>
        <taxon>Gunneridae</taxon>
        <taxon>Pentapetalae</taxon>
        <taxon>asterids</taxon>
        <taxon>campanulids</taxon>
        <taxon>Asterales</taxon>
        <taxon>Asteraceae</taxon>
        <taxon>Asteroideae</taxon>
        <taxon>Heliantheae alliance</taxon>
        <taxon>Millerieae</taxon>
        <taxon>Smallanthus</taxon>
    </lineage>
</organism>
<sequence>MFDFGKTKKEKELCDSSEVRKVFQNELPTATGKELDFVLKEIDDTFKIRDSDIGEKVTEREVVATLEVNNTTEPKKAIGGGEELDPVLKKIDDAFKITDIDMGEKGIESQLVCSLDVSKNTEGEKISVEGKGSEVNENNDTDKLSEICLGEGLQMKDREESDKTDLLLHDEDNSMGMENSMDEESKNKKERDICGKAEKKNKKSGEKRKRNDIEWSESSKKSIGKGKKLKKEKDGDDNITKKGKEVSGRD</sequence>
<proteinExistence type="predicted"/>
<evidence type="ECO:0000313" key="2">
    <source>
        <dbReference type="Proteomes" id="UP001056120"/>
    </source>
</evidence>
<reference evidence="2" key="1">
    <citation type="journal article" date="2022" name="Mol. Ecol. Resour.">
        <title>The genomes of chicory, endive, great burdock and yacon provide insights into Asteraceae palaeo-polyploidization history and plant inulin production.</title>
        <authorList>
            <person name="Fan W."/>
            <person name="Wang S."/>
            <person name="Wang H."/>
            <person name="Wang A."/>
            <person name="Jiang F."/>
            <person name="Liu H."/>
            <person name="Zhao H."/>
            <person name="Xu D."/>
            <person name="Zhang Y."/>
        </authorList>
    </citation>
    <scope>NUCLEOTIDE SEQUENCE [LARGE SCALE GENOMIC DNA]</scope>
    <source>
        <strain evidence="2">cv. Yunnan</strain>
    </source>
</reference>
<keyword evidence="2" id="KW-1185">Reference proteome</keyword>
<dbReference type="Proteomes" id="UP001056120">
    <property type="component" value="Linkage Group LG03"/>
</dbReference>
<protein>
    <submittedName>
        <fullName evidence="1">Uncharacterized protein</fullName>
    </submittedName>
</protein>
<dbReference type="EMBL" id="CM042020">
    <property type="protein sequence ID" value="KAI3821640.1"/>
    <property type="molecule type" value="Genomic_DNA"/>
</dbReference>
<evidence type="ECO:0000313" key="1">
    <source>
        <dbReference type="EMBL" id="KAI3821640.1"/>
    </source>
</evidence>